<sequence length="362" mass="40562">MGEISENDWELQKILGQGQQVLLPAGVRLDQALAQVLPFSRSEINRFLKVSCLAPLKQQSELSSWQAEIAALTGKLEQQQLSAASVLQAQRQLALSYWSWCARKPSYKSDKDELYFFLPPLAALDNYFLQAEYLPLNIIYEDEYLLVLDKEKGIVVHPAAGNWHHTLLQGVLYYLQNKEGNNVKPYLVHRIDKDTSGLLIVAKTKEAQSRLQADLQVHAVKRIYRALAEGIFSESKFKIQGALGRDSLNPLRKAIVPDGKQAVTHITLLKQYVNCAYVEASLETGRTHQIRAHLAALQHPLVGDVLYGAKKFQVAVNLPAGQCLHARKLEFTHPITSEKMAFLSPLPAYFKTALQLAENGII</sequence>
<evidence type="ECO:0000256" key="2">
    <source>
        <dbReference type="ARBA" id="ARBA00010876"/>
    </source>
</evidence>
<dbReference type="EC" id="5.4.99.-" evidence="4"/>
<comment type="similarity">
    <text evidence="2 4">Belongs to the pseudouridine synthase RluA family.</text>
</comment>
<dbReference type="InterPro" id="IPR006224">
    <property type="entry name" value="PsdUridine_synth_RluA-like_CS"/>
</dbReference>
<dbReference type="InterPro" id="IPR050188">
    <property type="entry name" value="RluA_PseudoU_synthase"/>
</dbReference>
<dbReference type="InterPro" id="IPR006225">
    <property type="entry name" value="PsdUridine_synth_RluC/D"/>
</dbReference>
<dbReference type="NCBIfam" id="TIGR00005">
    <property type="entry name" value="rluA_subfam"/>
    <property type="match status" value="1"/>
</dbReference>
<keyword evidence="7" id="KW-1185">Reference proteome</keyword>
<evidence type="ECO:0000256" key="4">
    <source>
        <dbReference type="RuleBase" id="RU362028"/>
    </source>
</evidence>
<evidence type="ECO:0000256" key="3">
    <source>
        <dbReference type="ARBA" id="ARBA00023235"/>
    </source>
</evidence>
<dbReference type="RefSeq" id="WP_315571062.1">
    <property type="nucleotide sequence ID" value="NZ_CP118868.1"/>
</dbReference>
<dbReference type="PROSITE" id="PS01129">
    <property type="entry name" value="PSI_RLU"/>
    <property type="match status" value="1"/>
</dbReference>
<dbReference type="InterPro" id="IPR020103">
    <property type="entry name" value="PsdUridine_synth_cat_dom_sf"/>
</dbReference>
<protein>
    <recommendedName>
        <fullName evidence="4">Pseudouridine synthase</fullName>
        <ecNumber evidence="4">5.4.99.-</ecNumber>
    </recommendedName>
</protein>
<dbReference type="SUPFAM" id="SSF55120">
    <property type="entry name" value="Pseudouridine synthase"/>
    <property type="match status" value="1"/>
</dbReference>
<proteinExistence type="inferred from homology"/>
<comment type="function">
    <text evidence="4">Responsible for synthesis of pseudouridine from uracil.</text>
</comment>
<dbReference type="Gene3D" id="3.30.2350.10">
    <property type="entry name" value="Pseudouridine synthase"/>
    <property type="match status" value="1"/>
</dbReference>
<evidence type="ECO:0000313" key="6">
    <source>
        <dbReference type="EMBL" id="WEG35034.1"/>
    </source>
</evidence>
<reference evidence="6 7" key="1">
    <citation type="submission" date="2023-02" db="EMBL/GenBank/DDBJ databases">
        <title>Novel Oscillospiraceae bacterial genomes.</title>
        <authorList>
            <person name="Srinivasan S."/>
            <person name="Austin M.N."/>
            <person name="Fiedler T.L."/>
            <person name="Strenk S.M."/>
            <person name="Agnew K.J."/>
            <person name="Nagana Gowda G.A."/>
            <person name="Raftery D."/>
            <person name="Beamer M.A."/>
            <person name="Achilles S.L."/>
            <person name="Wiesenfeld H.C."/>
            <person name="Fredricks D.N."/>
            <person name="Hillier S.L."/>
        </authorList>
    </citation>
    <scope>NUCLEOTIDE SEQUENCE [LARGE SCALE GENOMIC DNA]</scope>
    <source>
        <strain evidence="6 7">CHIC02 1186E3-8</strain>
    </source>
</reference>
<accession>A0ABY8C664</accession>
<name>A0ABY8C664_9FIRM</name>
<dbReference type="InterPro" id="IPR006145">
    <property type="entry name" value="PsdUridine_synth_RsuA/RluA"/>
</dbReference>
<evidence type="ECO:0000313" key="7">
    <source>
        <dbReference type="Proteomes" id="UP001220478"/>
    </source>
</evidence>
<dbReference type="Proteomes" id="UP001220478">
    <property type="component" value="Chromosome"/>
</dbReference>
<evidence type="ECO:0000256" key="1">
    <source>
        <dbReference type="ARBA" id="ARBA00000073"/>
    </source>
</evidence>
<feature type="domain" description="Pseudouridine synthase RsuA/RluA-like" evidence="5">
    <location>
        <begin position="144"/>
        <end position="296"/>
    </location>
</feature>
<dbReference type="CDD" id="cd02869">
    <property type="entry name" value="PseudoU_synth_RluA_like"/>
    <property type="match status" value="1"/>
</dbReference>
<organism evidence="6 7">
    <name type="scientific">Amygdalobacter indicium</name>
    <dbReference type="NCBI Taxonomy" id="3029272"/>
    <lineage>
        <taxon>Bacteria</taxon>
        <taxon>Bacillati</taxon>
        <taxon>Bacillota</taxon>
        <taxon>Clostridia</taxon>
        <taxon>Eubacteriales</taxon>
        <taxon>Oscillospiraceae</taxon>
        <taxon>Amygdalobacter</taxon>
    </lineage>
</organism>
<keyword evidence="3 4" id="KW-0413">Isomerase</keyword>
<dbReference type="Pfam" id="PF00849">
    <property type="entry name" value="PseudoU_synth_2"/>
    <property type="match status" value="1"/>
</dbReference>
<evidence type="ECO:0000259" key="5">
    <source>
        <dbReference type="Pfam" id="PF00849"/>
    </source>
</evidence>
<dbReference type="PANTHER" id="PTHR21600:SF44">
    <property type="entry name" value="RIBOSOMAL LARGE SUBUNIT PSEUDOURIDINE SYNTHASE D"/>
    <property type="match status" value="1"/>
</dbReference>
<dbReference type="EMBL" id="CP118868">
    <property type="protein sequence ID" value="WEG35034.1"/>
    <property type="molecule type" value="Genomic_DNA"/>
</dbReference>
<dbReference type="PANTHER" id="PTHR21600">
    <property type="entry name" value="MITOCHONDRIAL RNA PSEUDOURIDINE SYNTHASE"/>
    <property type="match status" value="1"/>
</dbReference>
<comment type="catalytic activity">
    <reaction evidence="1 4">
        <text>a uridine in RNA = a pseudouridine in RNA</text>
        <dbReference type="Rhea" id="RHEA:48348"/>
        <dbReference type="Rhea" id="RHEA-COMP:12068"/>
        <dbReference type="Rhea" id="RHEA-COMP:12069"/>
        <dbReference type="ChEBI" id="CHEBI:65314"/>
        <dbReference type="ChEBI" id="CHEBI:65315"/>
    </reaction>
</comment>
<gene>
    <name evidence="6" type="ORF">PYS61_03565</name>
</gene>